<feature type="region of interest" description="Disordered" evidence="4">
    <location>
        <begin position="1"/>
        <end position="31"/>
    </location>
</feature>
<gene>
    <name evidence="6" type="primary">higA-2</name>
    <name evidence="6" type="ORF">BSF38_00115</name>
</gene>
<dbReference type="PROSITE" id="PS50943">
    <property type="entry name" value="HTH_CROC1"/>
    <property type="match status" value="1"/>
</dbReference>
<dbReference type="EMBL" id="CP019082">
    <property type="protein sequence ID" value="APW58714.1"/>
    <property type="molecule type" value="Genomic_DNA"/>
</dbReference>
<dbReference type="GO" id="GO:0003677">
    <property type="term" value="F:DNA binding"/>
    <property type="evidence" value="ECO:0007669"/>
    <property type="project" value="UniProtKB-KW"/>
</dbReference>
<keyword evidence="1" id="KW-0805">Transcription regulation</keyword>
<dbReference type="CDD" id="cd00093">
    <property type="entry name" value="HTH_XRE"/>
    <property type="match status" value="1"/>
</dbReference>
<accession>A0A1U7CIF0</accession>
<feature type="compositionally biased region" description="Polar residues" evidence="4">
    <location>
        <begin position="20"/>
        <end position="31"/>
    </location>
</feature>
<dbReference type="OrthoDB" id="9813152at2"/>
<evidence type="ECO:0000256" key="3">
    <source>
        <dbReference type="ARBA" id="ARBA00023163"/>
    </source>
</evidence>
<keyword evidence="7" id="KW-1185">Reference proteome</keyword>
<dbReference type="SUPFAM" id="SSF47413">
    <property type="entry name" value="lambda repressor-like DNA-binding domains"/>
    <property type="match status" value="1"/>
</dbReference>
<feature type="domain" description="HTH cro/C1-type" evidence="5">
    <location>
        <begin position="75"/>
        <end position="128"/>
    </location>
</feature>
<dbReference type="STRING" id="1387353.BSF38_00115"/>
<dbReference type="PANTHER" id="PTHR36511:SF3">
    <property type="entry name" value="ANTITOXIN HIGA-2"/>
    <property type="match status" value="1"/>
</dbReference>
<evidence type="ECO:0000259" key="5">
    <source>
        <dbReference type="PROSITE" id="PS50943"/>
    </source>
</evidence>
<dbReference type="PANTHER" id="PTHR36511">
    <property type="entry name" value="MERR FAMILY BACTERIAL REGULATORY PROTEIN"/>
    <property type="match status" value="1"/>
</dbReference>
<evidence type="ECO:0000313" key="6">
    <source>
        <dbReference type="EMBL" id="APW58714.1"/>
    </source>
</evidence>
<organism evidence="6 7">
    <name type="scientific">Paludisphaera borealis</name>
    <dbReference type="NCBI Taxonomy" id="1387353"/>
    <lineage>
        <taxon>Bacteria</taxon>
        <taxon>Pseudomonadati</taxon>
        <taxon>Planctomycetota</taxon>
        <taxon>Planctomycetia</taxon>
        <taxon>Isosphaerales</taxon>
        <taxon>Isosphaeraceae</taxon>
        <taxon>Paludisphaera</taxon>
    </lineage>
</organism>
<evidence type="ECO:0000256" key="2">
    <source>
        <dbReference type="ARBA" id="ARBA00023125"/>
    </source>
</evidence>
<keyword evidence="2" id="KW-0238">DNA-binding</keyword>
<dbReference type="InterPro" id="IPR001387">
    <property type="entry name" value="Cro/C1-type_HTH"/>
</dbReference>
<dbReference type="AlphaFoldDB" id="A0A1U7CIF0"/>
<sequence length="138" mass="15125">MSKAVDEKPRRGGKNARPTAGSTGSEKLSSAGSKIVSAFEEAIEAVRSGGLADGRLTMRNYHADFVRPTYGPDDVRRVRDVLGMSQVVFARFLGVGPNTIRSWEQGSRPPSAIARRFMGEIEGDPDYWRNRVARGRGE</sequence>
<dbReference type="Pfam" id="PF01381">
    <property type="entry name" value="HTH_3"/>
    <property type="match status" value="1"/>
</dbReference>
<keyword evidence="3" id="KW-0804">Transcription</keyword>
<protein>
    <submittedName>
        <fullName evidence="6">Antitoxin igA-2</fullName>
    </submittedName>
</protein>
<dbReference type="Gene3D" id="1.10.260.40">
    <property type="entry name" value="lambda repressor-like DNA-binding domains"/>
    <property type="match status" value="1"/>
</dbReference>
<dbReference type="KEGG" id="pbor:BSF38_00115"/>
<evidence type="ECO:0000313" key="7">
    <source>
        <dbReference type="Proteomes" id="UP000186309"/>
    </source>
</evidence>
<feature type="compositionally biased region" description="Basic and acidic residues" evidence="4">
    <location>
        <begin position="1"/>
        <end position="10"/>
    </location>
</feature>
<dbReference type="InterPro" id="IPR052359">
    <property type="entry name" value="HTH-type_reg/antitoxin"/>
</dbReference>
<reference evidence="7" key="1">
    <citation type="submission" date="2016-12" db="EMBL/GenBank/DDBJ databases">
        <title>Comparative genomics of four Isosphaeraceae planctomycetes: a common pool of plasmids and glycoside hydrolase genes.</title>
        <authorList>
            <person name="Ivanova A."/>
        </authorList>
    </citation>
    <scope>NUCLEOTIDE SEQUENCE [LARGE SCALE GENOMIC DNA]</scope>
    <source>
        <strain evidence="7">PX4</strain>
    </source>
</reference>
<name>A0A1U7CIF0_9BACT</name>
<evidence type="ECO:0000256" key="1">
    <source>
        <dbReference type="ARBA" id="ARBA00023015"/>
    </source>
</evidence>
<proteinExistence type="predicted"/>
<dbReference type="Proteomes" id="UP000186309">
    <property type="component" value="Chromosome"/>
</dbReference>
<dbReference type="InterPro" id="IPR010982">
    <property type="entry name" value="Lambda_DNA-bd_dom_sf"/>
</dbReference>
<dbReference type="RefSeq" id="WP_076342991.1">
    <property type="nucleotide sequence ID" value="NZ_CP019082.1"/>
</dbReference>
<evidence type="ECO:0000256" key="4">
    <source>
        <dbReference type="SAM" id="MobiDB-lite"/>
    </source>
</evidence>